<sequence length="354" mass="40651">MLSVTIKKFLIPSCKSCRSLSFTKCFYSQELENEYSDAQKQKILQIVNDGDLNILSRYDVAKTRLKKLTEWVNKYGKLSKISDLETIEGFTEKTVKKFYNSIIDGATKNLSHKIKGRILHPTLSEIVKQNCRLVLSVYVTVNSVCWTLIDRDKYAVAEWKYRGIEYPDSKRFPITDILGIAWQITNNLPNADIYVMKSEATSLRASGSDPNNPKVIAFNIQKAQMIAIIVALINAKHNNISHCSTKEDEESVSKLNQRVYFLRSSLPYRLYGTLVGNERVSTDQTVEMLLDEAKEIHSDNSHVHVPEYLISMYRSQKELQKDMLGHCLLLAITFMDLCIYTNEERIRKLTRLGD</sequence>
<evidence type="ECO:0000313" key="1">
    <source>
        <dbReference type="EMBL" id="CAK1585937.1"/>
    </source>
</evidence>
<comment type="caution">
    <text evidence="1">The sequence shown here is derived from an EMBL/GenBank/DDBJ whole genome shotgun (WGS) entry which is preliminary data.</text>
</comment>
<accession>A0AAV1KVP4</accession>
<reference evidence="1 2" key="1">
    <citation type="submission" date="2023-11" db="EMBL/GenBank/DDBJ databases">
        <authorList>
            <person name="Hedman E."/>
            <person name="Englund M."/>
            <person name="Stromberg M."/>
            <person name="Nyberg Akerstrom W."/>
            <person name="Nylinder S."/>
            <person name="Jareborg N."/>
            <person name="Kallberg Y."/>
            <person name="Kronander E."/>
        </authorList>
    </citation>
    <scope>NUCLEOTIDE SEQUENCE [LARGE SCALE GENOMIC DNA]</scope>
</reference>
<evidence type="ECO:0000313" key="2">
    <source>
        <dbReference type="Proteomes" id="UP001314205"/>
    </source>
</evidence>
<name>A0AAV1KVP4_9NEOP</name>
<organism evidence="1 2">
    <name type="scientific">Parnassius mnemosyne</name>
    <name type="common">clouded apollo</name>
    <dbReference type="NCBI Taxonomy" id="213953"/>
    <lineage>
        <taxon>Eukaryota</taxon>
        <taxon>Metazoa</taxon>
        <taxon>Ecdysozoa</taxon>
        <taxon>Arthropoda</taxon>
        <taxon>Hexapoda</taxon>
        <taxon>Insecta</taxon>
        <taxon>Pterygota</taxon>
        <taxon>Neoptera</taxon>
        <taxon>Endopterygota</taxon>
        <taxon>Lepidoptera</taxon>
        <taxon>Glossata</taxon>
        <taxon>Ditrysia</taxon>
        <taxon>Papilionoidea</taxon>
        <taxon>Papilionidae</taxon>
        <taxon>Parnassiinae</taxon>
        <taxon>Parnassini</taxon>
        <taxon>Parnassius</taxon>
        <taxon>Driopa</taxon>
    </lineage>
</organism>
<dbReference type="GO" id="GO:0042645">
    <property type="term" value="C:mitochondrial nucleoid"/>
    <property type="evidence" value="ECO:0007669"/>
    <property type="project" value="TreeGrafter"/>
</dbReference>
<dbReference type="EMBL" id="CAVLGL010000080">
    <property type="protein sequence ID" value="CAK1585937.1"/>
    <property type="molecule type" value="Genomic_DNA"/>
</dbReference>
<evidence type="ECO:0008006" key="3">
    <source>
        <dbReference type="Google" id="ProtNLM"/>
    </source>
</evidence>
<dbReference type="PANTHER" id="PTHR21053:SF2">
    <property type="entry name" value="TRANSCRIPTION ELONGATION FACTOR, MITOCHONDRIAL"/>
    <property type="match status" value="1"/>
</dbReference>
<dbReference type="GO" id="GO:0006392">
    <property type="term" value="P:transcription elongation by mitochondrial RNA polymerase"/>
    <property type="evidence" value="ECO:0007669"/>
    <property type="project" value="InterPro"/>
</dbReference>
<keyword evidence="2" id="KW-1185">Reference proteome</keyword>
<dbReference type="GO" id="GO:0030337">
    <property type="term" value="F:DNA polymerase processivity factor activity"/>
    <property type="evidence" value="ECO:0007669"/>
    <property type="project" value="TreeGrafter"/>
</dbReference>
<dbReference type="PANTHER" id="PTHR21053">
    <property type="entry name" value="TRANSCRIPTION ELONGATION FACTOR, MITOCHONDRIAL"/>
    <property type="match status" value="1"/>
</dbReference>
<dbReference type="Proteomes" id="UP001314205">
    <property type="component" value="Unassembled WGS sequence"/>
</dbReference>
<gene>
    <name evidence="1" type="ORF">PARMNEM_LOCUS6957</name>
</gene>
<protein>
    <recommendedName>
        <fullName evidence="3">Transcription elongation factor, mitochondrial</fullName>
    </recommendedName>
</protein>
<proteinExistence type="predicted"/>
<dbReference type="AlphaFoldDB" id="A0AAV1KVP4"/>
<dbReference type="InterPro" id="IPR039150">
    <property type="entry name" value="TEFM"/>
</dbReference>